<evidence type="ECO:0000313" key="3">
    <source>
        <dbReference type="EMBL" id="KAJ7306847.1"/>
    </source>
</evidence>
<evidence type="ECO:0000256" key="2">
    <source>
        <dbReference type="SAM" id="SignalP"/>
    </source>
</evidence>
<organism evidence="3 4">
    <name type="scientific">Mycena albidolilacea</name>
    <dbReference type="NCBI Taxonomy" id="1033008"/>
    <lineage>
        <taxon>Eukaryota</taxon>
        <taxon>Fungi</taxon>
        <taxon>Dikarya</taxon>
        <taxon>Basidiomycota</taxon>
        <taxon>Agaricomycotina</taxon>
        <taxon>Agaricomycetes</taxon>
        <taxon>Agaricomycetidae</taxon>
        <taxon>Agaricales</taxon>
        <taxon>Marasmiineae</taxon>
        <taxon>Mycenaceae</taxon>
        <taxon>Mycena</taxon>
    </lineage>
</organism>
<gene>
    <name evidence="3" type="ORF">DFH08DRAFT_1088879</name>
</gene>
<protein>
    <submittedName>
        <fullName evidence="3">Uncharacterized protein</fullName>
    </submittedName>
</protein>
<evidence type="ECO:0000256" key="1">
    <source>
        <dbReference type="SAM" id="MobiDB-lite"/>
    </source>
</evidence>
<feature type="signal peptide" evidence="2">
    <location>
        <begin position="1"/>
        <end position="18"/>
    </location>
</feature>
<proteinExistence type="predicted"/>
<feature type="compositionally biased region" description="Polar residues" evidence="1">
    <location>
        <begin position="176"/>
        <end position="191"/>
    </location>
</feature>
<feature type="region of interest" description="Disordered" evidence="1">
    <location>
        <begin position="137"/>
        <end position="297"/>
    </location>
</feature>
<feature type="compositionally biased region" description="Low complexity" evidence="1">
    <location>
        <begin position="137"/>
        <end position="150"/>
    </location>
</feature>
<comment type="caution">
    <text evidence="3">The sequence shown here is derived from an EMBL/GenBank/DDBJ whole genome shotgun (WGS) entry which is preliminary data.</text>
</comment>
<accession>A0AAD6Z3W7</accession>
<name>A0AAD6Z3W7_9AGAR</name>
<feature type="chain" id="PRO_5042239873" evidence="2">
    <location>
        <begin position="19"/>
        <end position="718"/>
    </location>
</feature>
<feature type="compositionally biased region" description="Polar residues" evidence="1">
    <location>
        <begin position="198"/>
        <end position="238"/>
    </location>
</feature>
<keyword evidence="4" id="KW-1185">Reference proteome</keyword>
<feature type="compositionally biased region" description="Polar residues" evidence="1">
    <location>
        <begin position="248"/>
        <end position="268"/>
    </location>
</feature>
<keyword evidence="2" id="KW-0732">Signal</keyword>
<dbReference type="Proteomes" id="UP001218218">
    <property type="component" value="Unassembled WGS sequence"/>
</dbReference>
<sequence>MLHSYFLGLLLLISLSAAQVVIFDGTWANHLQASCGKLTKEPGSSVVWKFSGTYINVRGPPPADPATIVATLDGAPSPLNPSGTECIAFLYQSASLPLGSHILNLTFLGPASNGKNFLSITSFACGMDPNITLTSAMTSTSASPSSTVRSVNPSSAATDGISLGSVKGADPWGSRTGANPPSTSEAPSGTSIGVGHSGISTSTNASSGPTALKTSGTSIGLNPSRPTTGINSSGTSPGATPAAVLTDGNHSGASTGANHSGTSTSADHSLTSTGTNRSRTSTDTNHPGPSIGANESSTITETIPSSTAASTFTAANPSRTSTSRFCDFASISGAYQSCGVKFGITAASVAPSVTSISTNASGTSTGTNHSTASTGGAFGGAFGVAALVVAIIYQYFKAPSPSVSSDYYFWFVLPLPIKFRGKTLKDAEITVVLEPARLALTEKKPERGFTLSGFQRHELVAWKVFTLSAGEEGQHVRLPRNLGFGDVEDSEGSLAAGGFFNFAPLRTLVTRTKEGSWKSARFIIPGLTAMVVGKNAATQPVDFALGTYHARRGKTEGIFHPFGVVRRVLNSQFCVVPQCEELVVNAYITQSIEQRQLLPEIETNEDPNAAPLPAFEDDDNEDGIPLLETNSSYTNRLILGLQQNLNAAPRPIIEDDDDDDLGPKILSRGLLGENGQPVSGLKQRTRWDLVDDDQGVRLKMVTEARGHRRQWNDGWTYI</sequence>
<reference evidence="3" key="1">
    <citation type="submission" date="2023-03" db="EMBL/GenBank/DDBJ databases">
        <title>Massive genome expansion in bonnet fungi (Mycena s.s.) driven by repeated elements and novel gene families across ecological guilds.</title>
        <authorList>
            <consortium name="Lawrence Berkeley National Laboratory"/>
            <person name="Harder C.B."/>
            <person name="Miyauchi S."/>
            <person name="Viragh M."/>
            <person name="Kuo A."/>
            <person name="Thoen E."/>
            <person name="Andreopoulos B."/>
            <person name="Lu D."/>
            <person name="Skrede I."/>
            <person name="Drula E."/>
            <person name="Henrissat B."/>
            <person name="Morin E."/>
            <person name="Kohler A."/>
            <person name="Barry K."/>
            <person name="LaButti K."/>
            <person name="Morin E."/>
            <person name="Salamov A."/>
            <person name="Lipzen A."/>
            <person name="Mereny Z."/>
            <person name="Hegedus B."/>
            <person name="Baldrian P."/>
            <person name="Stursova M."/>
            <person name="Weitz H."/>
            <person name="Taylor A."/>
            <person name="Grigoriev I.V."/>
            <person name="Nagy L.G."/>
            <person name="Martin F."/>
            <person name="Kauserud H."/>
        </authorList>
    </citation>
    <scope>NUCLEOTIDE SEQUENCE</scope>
    <source>
        <strain evidence="3">CBHHK002</strain>
    </source>
</reference>
<evidence type="ECO:0000313" key="4">
    <source>
        <dbReference type="Proteomes" id="UP001218218"/>
    </source>
</evidence>
<feature type="compositionally biased region" description="Low complexity" evidence="1">
    <location>
        <begin position="269"/>
        <end position="285"/>
    </location>
</feature>
<dbReference type="AlphaFoldDB" id="A0AAD6Z3W7"/>
<dbReference type="EMBL" id="JARIHO010000091">
    <property type="protein sequence ID" value="KAJ7306847.1"/>
    <property type="molecule type" value="Genomic_DNA"/>
</dbReference>